<dbReference type="Proteomes" id="UP000251485">
    <property type="component" value="Unassembled WGS sequence"/>
</dbReference>
<protein>
    <submittedName>
        <fullName evidence="1">Fimbrial outer membrane usher protein</fullName>
    </submittedName>
</protein>
<dbReference type="PANTHER" id="PTHR30451">
    <property type="entry name" value="OUTER MEMBRANE USHER PROTEIN"/>
    <property type="match status" value="1"/>
</dbReference>
<dbReference type="AlphaFoldDB" id="A0A2X2BVE2"/>
<dbReference type="InterPro" id="IPR000015">
    <property type="entry name" value="Fimb_usher"/>
</dbReference>
<sequence>MVKNAQFSLNTASLPYLTRPGRLVYKLVMGKTRYDNHRVTGSPVIGGEFSYGLNNAWSLYGGSQLNKNYKSFAIGIGRDLFKFGALSLDITQSIFSIIRLENTRTLLSIKLCQIF</sequence>
<reference evidence="1 2" key="1">
    <citation type="submission" date="2018-06" db="EMBL/GenBank/DDBJ databases">
        <authorList>
            <consortium name="Pathogen Informatics"/>
            <person name="Doyle S."/>
        </authorList>
    </citation>
    <scope>NUCLEOTIDE SEQUENCE [LARGE SCALE GENOMIC DNA]</scope>
    <source>
        <strain evidence="1 2">NCTC10975</strain>
    </source>
</reference>
<name>A0A2X2BVE2_PROMI</name>
<dbReference type="EMBL" id="UAUE01000025">
    <property type="protein sequence ID" value="SPY99677.1"/>
    <property type="molecule type" value="Genomic_DNA"/>
</dbReference>
<gene>
    <name evidence="1" type="primary">papC_7</name>
    <name evidence="1" type="ORF">NCTC10975_03448</name>
</gene>
<proteinExistence type="predicted"/>
<accession>A0A2X2BVE2</accession>
<dbReference type="Pfam" id="PF00577">
    <property type="entry name" value="Usher"/>
    <property type="match status" value="1"/>
</dbReference>
<dbReference type="GO" id="GO:0009279">
    <property type="term" value="C:cell outer membrane"/>
    <property type="evidence" value="ECO:0007669"/>
    <property type="project" value="TreeGrafter"/>
</dbReference>
<organism evidence="1 2">
    <name type="scientific">Proteus mirabilis</name>
    <dbReference type="NCBI Taxonomy" id="584"/>
    <lineage>
        <taxon>Bacteria</taxon>
        <taxon>Pseudomonadati</taxon>
        <taxon>Pseudomonadota</taxon>
        <taxon>Gammaproteobacteria</taxon>
        <taxon>Enterobacterales</taxon>
        <taxon>Morganellaceae</taxon>
        <taxon>Proteus</taxon>
    </lineage>
</organism>
<evidence type="ECO:0000313" key="2">
    <source>
        <dbReference type="Proteomes" id="UP000251485"/>
    </source>
</evidence>
<evidence type="ECO:0000313" key="1">
    <source>
        <dbReference type="EMBL" id="SPY99677.1"/>
    </source>
</evidence>
<dbReference type="PANTHER" id="PTHR30451:SF10">
    <property type="entry name" value="OUTER MEMBRANE USHER PROTEIN YFCU-RELATED"/>
    <property type="match status" value="1"/>
</dbReference>
<dbReference type="GO" id="GO:0009297">
    <property type="term" value="P:pilus assembly"/>
    <property type="evidence" value="ECO:0007669"/>
    <property type="project" value="InterPro"/>
</dbReference>
<dbReference type="GO" id="GO:0015473">
    <property type="term" value="F:fimbrial usher porin activity"/>
    <property type="evidence" value="ECO:0007669"/>
    <property type="project" value="InterPro"/>
</dbReference>